<feature type="transmembrane region" description="Helical" evidence="22">
    <location>
        <begin position="65"/>
        <end position="85"/>
    </location>
</feature>
<dbReference type="CDD" id="cd15081">
    <property type="entry name" value="7tmA_LWS_opsin"/>
    <property type="match status" value="1"/>
</dbReference>
<keyword evidence="11 22" id="KW-0157">Chromophore</keyword>
<evidence type="ECO:0000256" key="1">
    <source>
        <dbReference type="ARBA" id="ARBA00002881"/>
    </source>
</evidence>
<evidence type="ECO:0000256" key="22">
    <source>
        <dbReference type="RuleBase" id="RU004951"/>
    </source>
</evidence>
<evidence type="ECO:0000256" key="2">
    <source>
        <dbReference type="ARBA" id="ARBA00004123"/>
    </source>
</evidence>
<evidence type="ECO:0000256" key="10">
    <source>
        <dbReference type="ARBA" id="ARBA00022989"/>
    </source>
</evidence>
<dbReference type="PROSITE" id="PS00237">
    <property type="entry name" value="G_PROTEIN_RECEP_F1_1"/>
    <property type="match status" value="1"/>
</dbReference>
<feature type="transmembrane region" description="Helical" evidence="22">
    <location>
        <begin position="402"/>
        <end position="428"/>
    </location>
</feature>
<evidence type="ECO:0000256" key="18">
    <source>
        <dbReference type="ARBA" id="ARBA00023180"/>
    </source>
</evidence>
<keyword evidence="18" id="KW-0325">Glycoprotein</keyword>
<dbReference type="Gene3D" id="3.40.50.300">
    <property type="entry name" value="P-loop containing nucleotide triphosphate hydrolases"/>
    <property type="match status" value="1"/>
</dbReference>
<dbReference type="FunFam" id="1.20.1070.10:FF:000090">
    <property type="entry name" value="Long-wave-sensitive opsin 1"/>
    <property type="match status" value="1"/>
</dbReference>
<keyword evidence="12 22" id="KW-0297">G-protein coupled receptor</keyword>
<feature type="transmembrane region" description="Helical" evidence="22">
    <location>
        <begin position="33"/>
        <end position="53"/>
    </location>
</feature>
<evidence type="ECO:0000256" key="6">
    <source>
        <dbReference type="ARBA" id="ARBA00022606"/>
    </source>
</evidence>
<keyword evidence="15 22" id="KW-0472">Membrane</keyword>
<dbReference type="PRINTS" id="PR00238">
    <property type="entry name" value="OPSIN"/>
</dbReference>
<keyword evidence="20" id="KW-0539">Nucleus</keyword>
<keyword evidence="4 22" id="KW-0600">Photoreceptor protein</keyword>
<feature type="transmembrane region" description="Helical" evidence="22">
    <location>
        <begin position="244"/>
        <end position="267"/>
    </location>
</feature>
<keyword evidence="5" id="KW-0597">Phosphoprotein</keyword>
<dbReference type="GO" id="GO:0016020">
    <property type="term" value="C:membrane"/>
    <property type="evidence" value="ECO:0007669"/>
    <property type="project" value="UniProtKB-SubCell"/>
</dbReference>
<dbReference type="InterPro" id="IPR014813">
    <property type="entry name" value="Gnl3_N_dom"/>
</dbReference>
<dbReference type="GO" id="GO:0004930">
    <property type="term" value="F:G protein-coupled receptor activity"/>
    <property type="evidence" value="ECO:0007669"/>
    <property type="project" value="UniProtKB-KW"/>
</dbReference>
<evidence type="ECO:0000256" key="12">
    <source>
        <dbReference type="ARBA" id="ARBA00023040"/>
    </source>
</evidence>
<dbReference type="PANTHER" id="PTHR11089:SF33">
    <property type="entry name" value="GUANINE NUCLEOTIDE-BINDING PROTEIN-LIKE 3-LIKE PROTEIN"/>
    <property type="match status" value="1"/>
</dbReference>
<keyword evidence="6 22" id="KW-0716">Sensory transduction</keyword>
<evidence type="ECO:0000256" key="3">
    <source>
        <dbReference type="ARBA" id="ARBA00004141"/>
    </source>
</evidence>
<keyword evidence="21" id="KW-0844">Vision</keyword>
<dbReference type="InterPro" id="IPR001760">
    <property type="entry name" value="Opsin"/>
</dbReference>
<feature type="transmembrane region" description="Helical" evidence="22">
    <location>
        <begin position="143"/>
        <end position="163"/>
    </location>
</feature>
<dbReference type="Pfam" id="PF08701">
    <property type="entry name" value="GN3L_Grn1"/>
    <property type="match status" value="1"/>
</dbReference>
<dbReference type="FunFam" id="1.10.1580.10:FF:000002">
    <property type="entry name" value="Guanine nucleotide-binding protein-like 3 (nucleolar)-like"/>
    <property type="match status" value="1"/>
</dbReference>
<keyword evidence="10 22" id="KW-1133">Transmembrane helix</keyword>
<evidence type="ECO:0000259" key="24">
    <source>
        <dbReference type="PROSITE" id="PS50262"/>
    </source>
</evidence>
<evidence type="ECO:0000256" key="5">
    <source>
        <dbReference type="ARBA" id="ARBA00022553"/>
    </source>
</evidence>
<evidence type="ECO:0000256" key="9">
    <source>
        <dbReference type="ARBA" id="ARBA00022925"/>
    </source>
</evidence>
<sequence length="963" mass="107702">MFTYTNSNNTKDPFEGPNYHIAPRWVYNLSTCWMLFVVVASTFTNGLVLVATAKFKKLRHPLNWILVNLAIADLAETLLASTISVTNQFFGYFILGHPMCVFEGYTVSVCGIAGLWSLTIISWERWVVVCKPFGNVKFDAKWAASGIIFTWAWSAVWCAPPIFGWSRYWPHGLKTSCGPDVFSGSEDPGVQSFMIVLMITCCFIPLAIIILCYLAVYMAIHAVAQQQKDSESTQKAEKEVSRMVVVMIMAYCVCWGPYTFFACFAAANPGYAFHPLAAALPAYFAKSATIYNPVIYVFMNRQFRVCIMQLFGKKVDDGSEVSTSKTEFVGCDFNHKRRNKRQRRDQPPTQGEKNPVTEWANVAYAARQQGDDSTRESVFVYTNSNNTRDSFEGPNYHIAHRWVYNVATVWMFFMVVASIFTNGLVLVATAKFKKLRPPLKWILSKDGQQSQGGKKDPGVPNVRSFKEHSQRQAELRKQRLEEQQERQRLSREKEMMKRRSLDSFQKDIQARQREFEQKVIEAADVILEVLDARDPLGCRCPQVEQAVVQSGTNKKIVLVLNKIDLVSKDIVEKWIKYLRNEFPTVAFKSSTQQQNKNLKRSRVPVTQATQELLESSACVGADCLMKLLGNYCRNQDIKTAITVGVVGFPNVGKSSLINSLKRARACNVGATPGVTKCLQEVHLDKHIKLLDCPGIVMATSTSDAAMILRNCVKIEQLVDPIPPVEAILRRCNKKQIMDHYGIPDFQTAHEFLALLARRQGKLKKGGLPDSDKAAKSVLMDWTGGRISYFTHPPETHTLPTHVSAEIVAEMGKAFDWDELEKGNLEALAECGTSDAQMGFCIATSGLTQGGQGEDLAELQMDEPSEEPELQDTIESMDADEDTEFGPMTVELKVPKTKSSGSIEAVGPKPVDLKDILDVDPLLQGQALLAANKKRKKQQKRADKLGTKLSDSLTTALNFSFSDS</sequence>
<keyword evidence="17 22" id="KW-0675">Receptor</keyword>
<evidence type="ECO:0000256" key="19">
    <source>
        <dbReference type="ARBA" id="ARBA00023224"/>
    </source>
</evidence>
<evidence type="ECO:0000256" key="7">
    <source>
        <dbReference type="ARBA" id="ARBA00022692"/>
    </source>
</evidence>
<dbReference type="PROSITE" id="PS00238">
    <property type="entry name" value="OPSIN"/>
    <property type="match status" value="1"/>
</dbReference>
<dbReference type="CDD" id="cd04178">
    <property type="entry name" value="Nucleostemin_like"/>
    <property type="match status" value="1"/>
</dbReference>
<comment type="subcellular location">
    <subcellularLocation>
        <location evidence="3 22">Membrane</location>
        <topology evidence="3 22">Multi-pass membrane protein</topology>
    </subcellularLocation>
    <subcellularLocation>
        <location evidence="2">Nucleus</location>
    </subcellularLocation>
</comment>
<dbReference type="Gene3D" id="1.20.1070.10">
    <property type="entry name" value="Rhodopsin 7-helix transmembrane proteins"/>
    <property type="match status" value="2"/>
</dbReference>
<dbReference type="PRINTS" id="PR00575">
    <property type="entry name" value="OPSINREDGRN"/>
</dbReference>
<feature type="region of interest" description="Disordered" evidence="23">
    <location>
        <begin position="445"/>
        <end position="501"/>
    </location>
</feature>
<proteinExistence type="inferred from homology"/>
<dbReference type="InterPro" id="IPR006073">
    <property type="entry name" value="GTP-bd"/>
</dbReference>
<dbReference type="PANTHER" id="PTHR11089">
    <property type="entry name" value="GTP-BINDING PROTEIN-RELATED"/>
    <property type="match status" value="1"/>
</dbReference>
<keyword evidence="16" id="KW-1015">Disulfide bond</keyword>
<evidence type="ECO:0000256" key="20">
    <source>
        <dbReference type="ARBA" id="ARBA00023242"/>
    </source>
</evidence>
<feature type="transmembrane region" description="Helical" evidence="22">
    <location>
        <begin position="193"/>
        <end position="223"/>
    </location>
</feature>
<evidence type="ECO:0000256" key="23">
    <source>
        <dbReference type="SAM" id="MobiDB-lite"/>
    </source>
</evidence>
<dbReference type="InterPro" id="IPR000276">
    <property type="entry name" value="GPCR_Rhodpsn"/>
</dbReference>
<dbReference type="GO" id="GO:0009881">
    <property type="term" value="F:photoreceptor activity"/>
    <property type="evidence" value="ECO:0007669"/>
    <property type="project" value="UniProtKB-KW"/>
</dbReference>
<dbReference type="SUPFAM" id="SSF52540">
    <property type="entry name" value="P-loop containing nucleoside triphosphate hydrolases"/>
    <property type="match status" value="1"/>
</dbReference>
<evidence type="ECO:0000256" key="11">
    <source>
        <dbReference type="ARBA" id="ARBA00022991"/>
    </source>
</evidence>
<comment type="similarity">
    <text evidence="22">Belongs to the G-protein coupled receptor 1 family. Opsin subfamily.</text>
</comment>
<feature type="domain" description="G-protein coupled receptors family 1 profile" evidence="24">
    <location>
        <begin position="44"/>
        <end position="296"/>
    </location>
</feature>
<accession>A0A3N0XFK2</accession>
<evidence type="ECO:0000313" key="26">
    <source>
        <dbReference type="EMBL" id="ROI16146.1"/>
    </source>
</evidence>
<keyword evidence="7 22" id="KW-0812">Transmembrane</keyword>
<keyword evidence="19 22" id="KW-0807">Transducer</keyword>
<keyword evidence="13" id="KW-0175">Coiled coil</keyword>
<dbReference type="PRINTS" id="PR00237">
    <property type="entry name" value="GPCRRHODOPSN"/>
</dbReference>
<dbReference type="InterPro" id="IPR050755">
    <property type="entry name" value="TRAFAC_YlqF/YawG_RiboMat"/>
</dbReference>
<dbReference type="EMBL" id="RJVU01075544">
    <property type="protein sequence ID" value="ROI16146.1"/>
    <property type="molecule type" value="Genomic_DNA"/>
</dbReference>
<feature type="domain" description="CP-type G" evidence="25">
    <location>
        <begin position="512"/>
        <end position="698"/>
    </location>
</feature>
<dbReference type="InterPro" id="IPR023179">
    <property type="entry name" value="GTP-bd_ortho_bundle_sf"/>
</dbReference>
<reference evidence="26 27" key="1">
    <citation type="submission" date="2018-10" db="EMBL/GenBank/DDBJ databases">
        <title>Genome assembly for a Yunnan-Guizhou Plateau 3E fish, Anabarilius grahami (Regan), and its evolutionary and genetic applications.</title>
        <authorList>
            <person name="Jiang W."/>
        </authorList>
    </citation>
    <scope>NUCLEOTIDE SEQUENCE [LARGE SCALE GENOMIC DNA]</scope>
    <source>
        <strain evidence="26">AG-KIZ</strain>
        <tissue evidence="26">Muscle</tissue>
    </source>
</reference>
<dbReference type="GO" id="GO:0007602">
    <property type="term" value="P:phototransduction"/>
    <property type="evidence" value="ECO:0007669"/>
    <property type="project" value="UniProtKB-KW"/>
</dbReference>
<dbReference type="InterPro" id="IPR000378">
    <property type="entry name" value="Opsin_red/grn"/>
</dbReference>
<protein>
    <submittedName>
        <fullName evidence="26">Red-sensitive opsin-1</fullName>
    </submittedName>
</protein>
<feature type="transmembrane region" description="Helical" evidence="22">
    <location>
        <begin position="105"/>
        <end position="123"/>
    </location>
</feature>
<evidence type="ECO:0000313" key="27">
    <source>
        <dbReference type="Proteomes" id="UP000281406"/>
    </source>
</evidence>
<keyword evidence="8" id="KW-0547">Nucleotide-binding</keyword>
<evidence type="ECO:0000259" key="25">
    <source>
        <dbReference type="PROSITE" id="PS51721"/>
    </source>
</evidence>
<feature type="transmembrane region" description="Helical" evidence="22">
    <location>
        <begin position="279"/>
        <end position="299"/>
    </location>
</feature>
<dbReference type="OrthoDB" id="444945at2759"/>
<dbReference type="FunFam" id="3.40.50.300:FF:000493">
    <property type="entry name" value="Guanine nucleotide-binding protein-like 3-like protein"/>
    <property type="match status" value="1"/>
</dbReference>
<dbReference type="InterPro" id="IPR017452">
    <property type="entry name" value="GPCR_Rhodpsn_7TM"/>
</dbReference>
<dbReference type="InterPro" id="IPR027430">
    <property type="entry name" value="Retinal_BS"/>
</dbReference>
<dbReference type="GO" id="GO:0005525">
    <property type="term" value="F:GTP binding"/>
    <property type="evidence" value="ECO:0007669"/>
    <property type="project" value="UniProtKB-KW"/>
</dbReference>
<evidence type="ECO:0000256" key="15">
    <source>
        <dbReference type="ARBA" id="ARBA00023136"/>
    </source>
</evidence>
<keyword evidence="9 22" id="KW-0681">Retinal protein</keyword>
<dbReference type="Proteomes" id="UP000281406">
    <property type="component" value="Unassembled WGS sequence"/>
</dbReference>
<dbReference type="PROSITE" id="PS50262">
    <property type="entry name" value="G_PROTEIN_RECEP_F1_2"/>
    <property type="match status" value="1"/>
</dbReference>
<evidence type="ECO:0000256" key="8">
    <source>
        <dbReference type="ARBA" id="ARBA00022741"/>
    </source>
</evidence>
<dbReference type="PROSITE" id="PS51721">
    <property type="entry name" value="G_CP"/>
    <property type="match status" value="1"/>
</dbReference>
<comment type="function">
    <text evidence="1">Visual pigments are the light-absorbing molecules that mediate vision. They consist of an apoprotein, opsin, covalently linked to cis-retinal.</text>
</comment>
<dbReference type="Pfam" id="PF00001">
    <property type="entry name" value="7tm_1"/>
    <property type="match status" value="1"/>
</dbReference>
<dbReference type="SUPFAM" id="SSF81321">
    <property type="entry name" value="Family A G protein-coupled receptor-like"/>
    <property type="match status" value="1"/>
</dbReference>
<evidence type="ECO:0000256" key="16">
    <source>
        <dbReference type="ARBA" id="ARBA00023157"/>
    </source>
</evidence>
<keyword evidence="27" id="KW-1185">Reference proteome</keyword>
<keyword evidence="14" id="KW-0342">GTP-binding</keyword>
<evidence type="ECO:0000256" key="4">
    <source>
        <dbReference type="ARBA" id="ARBA00022543"/>
    </source>
</evidence>
<evidence type="ECO:0000256" key="17">
    <source>
        <dbReference type="ARBA" id="ARBA00023170"/>
    </source>
</evidence>
<organism evidence="26 27">
    <name type="scientific">Anabarilius grahami</name>
    <name type="common">Kanglang fish</name>
    <name type="synonym">Barilius grahami</name>
    <dbReference type="NCBI Taxonomy" id="495550"/>
    <lineage>
        <taxon>Eukaryota</taxon>
        <taxon>Metazoa</taxon>
        <taxon>Chordata</taxon>
        <taxon>Craniata</taxon>
        <taxon>Vertebrata</taxon>
        <taxon>Euteleostomi</taxon>
        <taxon>Actinopterygii</taxon>
        <taxon>Neopterygii</taxon>
        <taxon>Teleostei</taxon>
        <taxon>Ostariophysi</taxon>
        <taxon>Cypriniformes</taxon>
        <taxon>Xenocyprididae</taxon>
        <taxon>Xenocypridinae</taxon>
        <taxon>Xenocypridinae incertae sedis</taxon>
        <taxon>Anabarilius</taxon>
    </lineage>
</organism>
<dbReference type="AlphaFoldDB" id="A0A3N0XFK2"/>
<dbReference type="InterPro" id="IPR027417">
    <property type="entry name" value="P-loop_NTPase"/>
</dbReference>
<dbReference type="Gene3D" id="1.10.1580.10">
    <property type="match status" value="1"/>
</dbReference>
<dbReference type="InterPro" id="IPR030378">
    <property type="entry name" value="G_CP_dom"/>
</dbReference>
<name>A0A3N0XFK2_ANAGA</name>
<comment type="caution">
    <text evidence="22">Lacks conserved residue(s) required for the propagation of feature annotation.</text>
</comment>
<comment type="caution">
    <text evidence="26">The sequence shown here is derived from an EMBL/GenBank/DDBJ whole genome shotgun (WGS) entry which is preliminary data.</text>
</comment>
<gene>
    <name evidence="26" type="ORF">DPX16_12264</name>
</gene>
<evidence type="ECO:0000256" key="21">
    <source>
        <dbReference type="ARBA" id="ARBA00023305"/>
    </source>
</evidence>
<dbReference type="Pfam" id="PF01926">
    <property type="entry name" value="MMR_HSR1"/>
    <property type="match status" value="1"/>
</dbReference>
<feature type="compositionally biased region" description="Basic and acidic residues" evidence="23">
    <location>
        <begin position="464"/>
        <end position="501"/>
    </location>
</feature>
<evidence type="ECO:0000256" key="13">
    <source>
        <dbReference type="ARBA" id="ARBA00023054"/>
    </source>
</evidence>
<evidence type="ECO:0000256" key="14">
    <source>
        <dbReference type="ARBA" id="ARBA00023134"/>
    </source>
</evidence>
<dbReference type="GO" id="GO:0007601">
    <property type="term" value="P:visual perception"/>
    <property type="evidence" value="ECO:0007669"/>
    <property type="project" value="UniProtKB-KW"/>
</dbReference>
<dbReference type="GO" id="GO:0005730">
    <property type="term" value="C:nucleolus"/>
    <property type="evidence" value="ECO:0007669"/>
    <property type="project" value="TreeGrafter"/>
</dbReference>